<dbReference type="SUPFAM" id="SSF50993">
    <property type="entry name" value="Peptidase/esterase 'gauge' domain"/>
    <property type="match status" value="1"/>
</dbReference>
<dbReference type="InterPro" id="IPR051167">
    <property type="entry name" value="Prolyl_oligopep/macrocyclase"/>
</dbReference>
<proteinExistence type="inferred from homology"/>
<dbReference type="GO" id="GO:0005829">
    <property type="term" value="C:cytosol"/>
    <property type="evidence" value="ECO:0007669"/>
    <property type="project" value="TreeGrafter"/>
</dbReference>
<dbReference type="KEGG" id="adin:H7849_15515"/>
<feature type="domain" description="Peptidase S9A N-terminal" evidence="8">
    <location>
        <begin position="60"/>
        <end position="448"/>
    </location>
</feature>
<dbReference type="SUPFAM" id="SSF53474">
    <property type="entry name" value="alpha/beta-Hydrolases"/>
    <property type="match status" value="1"/>
</dbReference>
<dbReference type="InterPro" id="IPR023302">
    <property type="entry name" value="Pept_S9A_N"/>
</dbReference>
<reference evidence="9 10" key="1">
    <citation type="submission" date="2020-08" db="EMBL/GenBank/DDBJ databases">
        <title>Edaphobacter telluris sp. nov. and Acidobacterium dinghuensis sp. nov., two acidobacteria isolated from forest soil.</title>
        <authorList>
            <person name="Fu J."/>
            <person name="Qiu L."/>
        </authorList>
    </citation>
    <scope>NUCLEOTIDE SEQUENCE [LARGE SCALE GENOMIC DNA]</scope>
    <source>
        <strain evidence="9">4Y35</strain>
    </source>
</reference>
<dbReference type="InterPro" id="IPR002470">
    <property type="entry name" value="Peptidase_S9A"/>
</dbReference>
<gene>
    <name evidence="9" type="ORF">H7849_15515</name>
</gene>
<dbReference type="InterPro" id="IPR001375">
    <property type="entry name" value="Peptidase_S9_cat"/>
</dbReference>
<sequence length="727" mass="80233">MESALLFYFAAANGWVLMQGMTAKSKAFRTLTHITACVTVLATHAATVASAQSAHIPPPPTTASINTVETIHGISVSDPYQWLEDSSSPQTQAWIKSQQEYASSLLSQRPEMDALRKDIYALTDIEEAQRVIYRQGRYFILKKLPSHEIAALYVRDAESGPEKLLLDPSIWSSDHTETLDLLNVSEDGKLIAYGVRRGGRDQLSIHFYDVPTGKDLPDVLPEARYIYWSLPMTPDRSRLYYVKFEDQGPRLYEHKLGTNPQQDALIFGQGIGPQMILVAGISHDGSLLLMHVLHGASGSTDIYFKDLRKQDEIKTLVKDIPATFTAEAADDKIFIQTNWKASNGTIMVADAAHPEPEHWRTLIPEDSSTIQMFRLAGGKLLVNYMNTAHSELRLFDENGKASGNIALPGMGSVATIDSDWKSPIVCFSYTSFQTPTTFFSYSVASGKTIAISAPQTPAALADVVVDQVWYKSKDGTRVSMFLAHKKNLVKDGNAAILLYGYGGFNWAQLPTFSPETGVWLERGGVYAVANIRGGNEFGEAWHRAGELDKKQNSFDDFIAAGQWLADNNYTKPSRLAIQGLSNGGLLVTACITQRPDLFAAAIGRYPLIDMVRYERFSIARWWATEYGSASDPAQFRNLYAYSPYHHVQKGTKYPAALLISGEGDTRVDPSHARKMTAALQNATTSDRPVLLLYDSKSGHSSSLSTAAEVDQTANEVAFLLWQLGSPE</sequence>
<organism evidence="9 10">
    <name type="scientific">Alloacidobacterium dinghuense</name>
    <dbReference type="NCBI Taxonomy" id="2763107"/>
    <lineage>
        <taxon>Bacteria</taxon>
        <taxon>Pseudomonadati</taxon>
        <taxon>Acidobacteriota</taxon>
        <taxon>Terriglobia</taxon>
        <taxon>Terriglobales</taxon>
        <taxon>Acidobacteriaceae</taxon>
        <taxon>Alloacidobacterium</taxon>
    </lineage>
</organism>
<evidence type="ECO:0000256" key="4">
    <source>
        <dbReference type="ARBA" id="ARBA00022670"/>
    </source>
</evidence>
<dbReference type="Gene3D" id="3.40.50.1820">
    <property type="entry name" value="alpha/beta hydrolase"/>
    <property type="match status" value="1"/>
</dbReference>
<protein>
    <recommendedName>
        <fullName evidence="3">prolyl oligopeptidase</fullName>
        <ecNumber evidence="3">3.4.21.26</ecNumber>
    </recommendedName>
</protein>
<dbReference type="InterPro" id="IPR029058">
    <property type="entry name" value="AB_hydrolase_fold"/>
</dbReference>
<dbReference type="RefSeq" id="WP_186740498.1">
    <property type="nucleotide sequence ID" value="NZ_CP060394.1"/>
</dbReference>
<comment type="catalytic activity">
    <reaction evidence="1">
        <text>Hydrolysis of Pro-|-Xaa &gt;&gt; Ala-|-Xaa in oligopeptides.</text>
        <dbReference type="EC" id="3.4.21.26"/>
    </reaction>
</comment>
<dbReference type="Proteomes" id="UP000515312">
    <property type="component" value="Chromosome"/>
</dbReference>
<dbReference type="GO" id="GO:0070012">
    <property type="term" value="F:oligopeptidase activity"/>
    <property type="evidence" value="ECO:0007669"/>
    <property type="project" value="TreeGrafter"/>
</dbReference>
<evidence type="ECO:0000256" key="3">
    <source>
        <dbReference type="ARBA" id="ARBA00011897"/>
    </source>
</evidence>
<dbReference type="GO" id="GO:0006508">
    <property type="term" value="P:proteolysis"/>
    <property type="evidence" value="ECO:0007669"/>
    <property type="project" value="UniProtKB-KW"/>
</dbReference>
<dbReference type="AlphaFoldDB" id="A0A7G8BDC8"/>
<evidence type="ECO:0000256" key="1">
    <source>
        <dbReference type="ARBA" id="ARBA00001070"/>
    </source>
</evidence>
<dbReference type="Gene3D" id="2.130.10.120">
    <property type="entry name" value="Prolyl oligopeptidase, N-terminal domain"/>
    <property type="match status" value="1"/>
</dbReference>
<dbReference type="PANTHER" id="PTHR42881:SF2">
    <property type="entry name" value="PROLYL ENDOPEPTIDASE"/>
    <property type="match status" value="1"/>
</dbReference>
<evidence type="ECO:0000259" key="8">
    <source>
        <dbReference type="Pfam" id="PF02897"/>
    </source>
</evidence>
<dbReference type="GO" id="GO:0004252">
    <property type="term" value="F:serine-type endopeptidase activity"/>
    <property type="evidence" value="ECO:0007669"/>
    <property type="project" value="UniProtKB-EC"/>
</dbReference>
<keyword evidence="10" id="KW-1185">Reference proteome</keyword>
<feature type="domain" description="Peptidase S9 prolyl oligopeptidase catalytic" evidence="7">
    <location>
        <begin position="511"/>
        <end position="724"/>
    </location>
</feature>
<dbReference type="PROSITE" id="PS00708">
    <property type="entry name" value="PRO_ENDOPEP_SER"/>
    <property type="match status" value="1"/>
</dbReference>
<evidence type="ECO:0000259" key="7">
    <source>
        <dbReference type="Pfam" id="PF00326"/>
    </source>
</evidence>
<evidence type="ECO:0000256" key="5">
    <source>
        <dbReference type="ARBA" id="ARBA00022801"/>
    </source>
</evidence>
<keyword evidence="4" id="KW-0645">Protease</keyword>
<evidence type="ECO:0000256" key="6">
    <source>
        <dbReference type="ARBA" id="ARBA00022825"/>
    </source>
</evidence>
<dbReference type="EC" id="3.4.21.26" evidence="3"/>
<dbReference type="InterPro" id="IPR002471">
    <property type="entry name" value="Pept_S9_AS"/>
</dbReference>
<dbReference type="FunFam" id="3.40.50.1820:FF:000005">
    <property type="entry name" value="Prolyl endopeptidase"/>
    <property type="match status" value="1"/>
</dbReference>
<dbReference type="PANTHER" id="PTHR42881">
    <property type="entry name" value="PROLYL ENDOPEPTIDASE"/>
    <property type="match status" value="1"/>
</dbReference>
<comment type="similarity">
    <text evidence="2">Belongs to the peptidase S9A family.</text>
</comment>
<dbReference type="Pfam" id="PF00326">
    <property type="entry name" value="Peptidase_S9"/>
    <property type="match status" value="1"/>
</dbReference>
<dbReference type="Pfam" id="PF02897">
    <property type="entry name" value="Peptidase_S9_N"/>
    <property type="match status" value="1"/>
</dbReference>
<evidence type="ECO:0000313" key="10">
    <source>
        <dbReference type="Proteomes" id="UP000515312"/>
    </source>
</evidence>
<evidence type="ECO:0000313" key="9">
    <source>
        <dbReference type="EMBL" id="QNI30548.1"/>
    </source>
</evidence>
<accession>A0A7G8BDC8</accession>
<keyword evidence="5" id="KW-0378">Hydrolase</keyword>
<evidence type="ECO:0000256" key="2">
    <source>
        <dbReference type="ARBA" id="ARBA00005228"/>
    </source>
</evidence>
<dbReference type="PRINTS" id="PR00862">
    <property type="entry name" value="PROLIGOPTASE"/>
</dbReference>
<keyword evidence="6" id="KW-0720">Serine protease</keyword>
<name>A0A7G8BDC8_9BACT</name>
<dbReference type="EMBL" id="CP060394">
    <property type="protein sequence ID" value="QNI30548.1"/>
    <property type="molecule type" value="Genomic_DNA"/>
</dbReference>